<dbReference type="EMBL" id="STGT01000004">
    <property type="protein sequence ID" value="THV12669.1"/>
    <property type="molecule type" value="Genomic_DNA"/>
</dbReference>
<proteinExistence type="predicted"/>
<gene>
    <name evidence="1" type="ORF">E9677_18240</name>
</gene>
<name>A0ABY2QSS4_9HYPH</name>
<comment type="caution">
    <text evidence="1">The sequence shown here is derived from an EMBL/GenBank/DDBJ whole genome shotgun (WGS) entry which is preliminary data.</text>
</comment>
<evidence type="ECO:0000313" key="1">
    <source>
        <dbReference type="EMBL" id="THV12669.1"/>
    </source>
</evidence>
<reference evidence="1 2" key="1">
    <citation type="submission" date="2019-04" db="EMBL/GenBank/DDBJ databases">
        <title>Genome sequence of strain 7209-2.</title>
        <authorList>
            <person name="Gao J."/>
            <person name="Sun J."/>
        </authorList>
    </citation>
    <scope>NUCLEOTIDE SEQUENCE [LARGE SCALE GENOMIC DNA]</scope>
    <source>
        <strain evidence="1 2">7209-2</strain>
    </source>
</reference>
<organism evidence="1 2">
    <name type="scientific">Rhizobium rhizophilum</name>
    <dbReference type="NCBI Taxonomy" id="1850373"/>
    <lineage>
        <taxon>Bacteria</taxon>
        <taxon>Pseudomonadati</taxon>
        <taxon>Pseudomonadota</taxon>
        <taxon>Alphaproteobacteria</taxon>
        <taxon>Hyphomicrobiales</taxon>
        <taxon>Rhizobiaceae</taxon>
        <taxon>Rhizobium/Agrobacterium group</taxon>
        <taxon>Rhizobium</taxon>
    </lineage>
</organism>
<evidence type="ECO:0000313" key="2">
    <source>
        <dbReference type="Proteomes" id="UP000309667"/>
    </source>
</evidence>
<dbReference type="RefSeq" id="WP_136559458.1">
    <property type="nucleotide sequence ID" value="NZ_STGT01000004.1"/>
</dbReference>
<evidence type="ECO:0008006" key="3">
    <source>
        <dbReference type="Google" id="ProtNLM"/>
    </source>
</evidence>
<keyword evidence="2" id="KW-1185">Reference proteome</keyword>
<protein>
    <recommendedName>
        <fullName evidence="3">Secreted protein</fullName>
    </recommendedName>
</protein>
<accession>A0ABY2QSS4</accession>
<sequence length="94" mass="10469">MRTDRLQATMTAYQPASMLLLWQSFCAAELSFEVFMSNFSVSHVLRAYPLGIATIPQCGPVDDRCIRDSDSDCMSEIRAPLDSFRLTTPTGISD</sequence>
<dbReference type="Proteomes" id="UP000309667">
    <property type="component" value="Unassembled WGS sequence"/>
</dbReference>